<reference evidence="2" key="1">
    <citation type="journal article" date="2021" name="Nat. Commun.">
        <title>Genetic determinants of endophytism in the Arabidopsis root mycobiome.</title>
        <authorList>
            <person name="Mesny F."/>
            <person name="Miyauchi S."/>
            <person name="Thiergart T."/>
            <person name="Pickel B."/>
            <person name="Atanasova L."/>
            <person name="Karlsson M."/>
            <person name="Huettel B."/>
            <person name="Barry K.W."/>
            <person name="Haridas S."/>
            <person name="Chen C."/>
            <person name="Bauer D."/>
            <person name="Andreopoulos W."/>
            <person name="Pangilinan J."/>
            <person name="LaButti K."/>
            <person name="Riley R."/>
            <person name="Lipzen A."/>
            <person name="Clum A."/>
            <person name="Drula E."/>
            <person name="Henrissat B."/>
            <person name="Kohler A."/>
            <person name="Grigoriev I.V."/>
            <person name="Martin F.M."/>
            <person name="Hacquard S."/>
        </authorList>
    </citation>
    <scope>NUCLEOTIDE SEQUENCE</scope>
    <source>
        <strain evidence="2">MPI-CAGE-CH-0243</strain>
    </source>
</reference>
<accession>A0A9P9E7D6</accession>
<dbReference type="EMBL" id="JAGMWT010000003">
    <property type="protein sequence ID" value="KAH7132021.1"/>
    <property type="molecule type" value="Genomic_DNA"/>
</dbReference>
<dbReference type="Proteomes" id="UP000700596">
    <property type="component" value="Unassembled WGS sequence"/>
</dbReference>
<feature type="compositionally biased region" description="Low complexity" evidence="1">
    <location>
        <begin position="181"/>
        <end position="197"/>
    </location>
</feature>
<dbReference type="AlphaFoldDB" id="A0A9P9E7D6"/>
<feature type="compositionally biased region" description="Polar residues" evidence="1">
    <location>
        <begin position="68"/>
        <end position="98"/>
    </location>
</feature>
<sequence length="301" mass="32268">MSSGSNSPPFPSPGATDRRRASVTGQAFQDLFGRQGSISGQQSTVQPYPGPITTAAVNAQRRRLSLTTIGLSASPNQSSFQGARQRTESLSSANSGSVDESPFEDDPAPSASSNPTTPFARRLSFGARAMRDVRQSNGNMGNSNGRPSVHKASTPPTVRGRGLSSSTPPSSLHVPNFVTDLSSSESSSHPSVSSSLESSSSLFSHRLTQHFKQHPDQALGEHELTSILSTTGEGYNFAENMRTRAERTSMSGAHPIHSPVQQHHRAKSVAIMEPPAREMPKQPKVPDAMQERILKGDFYMD</sequence>
<evidence type="ECO:0000313" key="3">
    <source>
        <dbReference type="Proteomes" id="UP000700596"/>
    </source>
</evidence>
<dbReference type="OrthoDB" id="5384020at2759"/>
<keyword evidence="3" id="KW-1185">Reference proteome</keyword>
<comment type="caution">
    <text evidence="2">The sequence shown here is derived from an EMBL/GenBank/DDBJ whole genome shotgun (WGS) entry which is preliminary data.</text>
</comment>
<protein>
    <submittedName>
        <fullName evidence="2">Uncharacterized protein</fullName>
    </submittedName>
</protein>
<feature type="region of interest" description="Disordered" evidence="1">
    <location>
        <begin position="1"/>
        <end position="52"/>
    </location>
</feature>
<evidence type="ECO:0000313" key="2">
    <source>
        <dbReference type="EMBL" id="KAH7132021.1"/>
    </source>
</evidence>
<name>A0A9P9E7D6_9PLEO</name>
<organism evidence="2 3">
    <name type="scientific">Dendryphion nanum</name>
    <dbReference type="NCBI Taxonomy" id="256645"/>
    <lineage>
        <taxon>Eukaryota</taxon>
        <taxon>Fungi</taxon>
        <taxon>Dikarya</taxon>
        <taxon>Ascomycota</taxon>
        <taxon>Pezizomycotina</taxon>
        <taxon>Dothideomycetes</taxon>
        <taxon>Pleosporomycetidae</taxon>
        <taxon>Pleosporales</taxon>
        <taxon>Torulaceae</taxon>
        <taxon>Dendryphion</taxon>
    </lineage>
</organism>
<gene>
    <name evidence="2" type="ORF">B0J11DRAFT_427997</name>
</gene>
<feature type="compositionally biased region" description="Low complexity" evidence="1">
    <location>
        <begin position="108"/>
        <end position="118"/>
    </location>
</feature>
<proteinExistence type="predicted"/>
<feature type="region of interest" description="Disordered" evidence="1">
    <location>
        <begin position="134"/>
        <end position="197"/>
    </location>
</feature>
<feature type="region of interest" description="Disordered" evidence="1">
    <location>
        <begin position="68"/>
        <end position="120"/>
    </location>
</feature>
<evidence type="ECO:0000256" key="1">
    <source>
        <dbReference type="SAM" id="MobiDB-lite"/>
    </source>
</evidence>
<feature type="compositionally biased region" description="Polar residues" evidence="1">
    <location>
        <begin position="135"/>
        <end position="146"/>
    </location>
</feature>
<feature type="compositionally biased region" description="Polar residues" evidence="1">
    <location>
        <begin position="36"/>
        <end position="46"/>
    </location>
</feature>